<feature type="compositionally biased region" description="Basic and acidic residues" evidence="6">
    <location>
        <begin position="80"/>
        <end position="92"/>
    </location>
</feature>
<protein>
    <submittedName>
        <fullName evidence="8">Poly polymerase and DNA-ligase Zn-finger region-domain-containing protein</fullName>
    </submittedName>
</protein>
<dbReference type="SMART" id="SM01336">
    <property type="entry name" value="zf-PARP"/>
    <property type="match status" value="1"/>
</dbReference>
<gene>
    <name evidence="8" type="ORF">BDQ12DRAFT_599930</name>
</gene>
<evidence type="ECO:0000256" key="4">
    <source>
        <dbReference type="ARBA" id="ARBA00022833"/>
    </source>
</evidence>
<organism evidence="8 9">
    <name type="scientific">Crucibulum laeve</name>
    <dbReference type="NCBI Taxonomy" id="68775"/>
    <lineage>
        <taxon>Eukaryota</taxon>
        <taxon>Fungi</taxon>
        <taxon>Dikarya</taxon>
        <taxon>Basidiomycota</taxon>
        <taxon>Agaricomycotina</taxon>
        <taxon>Agaricomycetes</taxon>
        <taxon>Agaricomycetidae</taxon>
        <taxon>Agaricales</taxon>
        <taxon>Agaricineae</taxon>
        <taxon>Nidulariaceae</taxon>
        <taxon>Crucibulum</taxon>
    </lineage>
</organism>
<evidence type="ECO:0000256" key="3">
    <source>
        <dbReference type="ARBA" id="ARBA00022771"/>
    </source>
</evidence>
<feature type="domain" description="PARP-type" evidence="7">
    <location>
        <begin position="8"/>
        <end position="92"/>
    </location>
</feature>
<dbReference type="STRING" id="68775.A0A5C3M9V6"/>
<keyword evidence="2" id="KW-0479">Metal-binding</keyword>
<dbReference type="AlphaFoldDB" id="A0A5C3M9V6"/>
<keyword evidence="3" id="KW-0863">Zinc-finger</keyword>
<dbReference type="Pfam" id="PF00645">
    <property type="entry name" value="zf-PARP"/>
    <property type="match status" value="1"/>
</dbReference>
<accession>A0A5C3M9V6</accession>
<dbReference type="InterPro" id="IPR036957">
    <property type="entry name" value="Znf_PARP_sf"/>
</dbReference>
<proteinExistence type="predicted"/>
<dbReference type="Proteomes" id="UP000308652">
    <property type="component" value="Unassembled WGS sequence"/>
</dbReference>
<name>A0A5C3M9V6_9AGAR</name>
<keyword evidence="8" id="KW-0436">Ligase</keyword>
<dbReference type="GO" id="GO:0016874">
    <property type="term" value="F:ligase activity"/>
    <property type="evidence" value="ECO:0007669"/>
    <property type="project" value="UniProtKB-KW"/>
</dbReference>
<dbReference type="GO" id="GO:0003677">
    <property type="term" value="F:DNA binding"/>
    <property type="evidence" value="ECO:0007669"/>
    <property type="project" value="InterPro"/>
</dbReference>
<dbReference type="OrthoDB" id="429950at2759"/>
<comment type="subcellular location">
    <subcellularLocation>
        <location evidence="1">Nucleus</location>
    </subcellularLocation>
</comment>
<dbReference type="EMBL" id="ML213594">
    <property type="protein sequence ID" value="TFK41503.1"/>
    <property type="molecule type" value="Genomic_DNA"/>
</dbReference>
<reference evidence="8 9" key="1">
    <citation type="journal article" date="2019" name="Nat. Ecol. Evol.">
        <title>Megaphylogeny resolves global patterns of mushroom evolution.</title>
        <authorList>
            <person name="Varga T."/>
            <person name="Krizsan K."/>
            <person name="Foldi C."/>
            <person name="Dima B."/>
            <person name="Sanchez-Garcia M."/>
            <person name="Sanchez-Ramirez S."/>
            <person name="Szollosi G.J."/>
            <person name="Szarkandi J.G."/>
            <person name="Papp V."/>
            <person name="Albert L."/>
            <person name="Andreopoulos W."/>
            <person name="Angelini C."/>
            <person name="Antonin V."/>
            <person name="Barry K.W."/>
            <person name="Bougher N.L."/>
            <person name="Buchanan P."/>
            <person name="Buyck B."/>
            <person name="Bense V."/>
            <person name="Catcheside P."/>
            <person name="Chovatia M."/>
            <person name="Cooper J."/>
            <person name="Damon W."/>
            <person name="Desjardin D."/>
            <person name="Finy P."/>
            <person name="Geml J."/>
            <person name="Haridas S."/>
            <person name="Hughes K."/>
            <person name="Justo A."/>
            <person name="Karasinski D."/>
            <person name="Kautmanova I."/>
            <person name="Kiss B."/>
            <person name="Kocsube S."/>
            <person name="Kotiranta H."/>
            <person name="LaButti K.M."/>
            <person name="Lechner B.E."/>
            <person name="Liimatainen K."/>
            <person name="Lipzen A."/>
            <person name="Lukacs Z."/>
            <person name="Mihaltcheva S."/>
            <person name="Morgado L.N."/>
            <person name="Niskanen T."/>
            <person name="Noordeloos M.E."/>
            <person name="Ohm R.A."/>
            <person name="Ortiz-Santana B."/>
            <person name="Ovrebo C."/>
            <person name="Racz N."/>
            <person name="Riley R."/>
            <person name="Savchenko A."/>
            <person name="Shiryaev A."/>
            <person name="Soop K."/>
            <person name="Spirin V."/>
            <person name="Szebenyi C."/>
            <person name="Tomsovsky M."/>
            <person name="Tulloss R.E."/>
            <person name="Uehling J."/>
            <person name="Grigoriev I.V."/>
            <person name="Vagvolgyi C."/>
            <person name="Papp T."/>
            <person name="Martin F.M."/>
            <person name="Miettinen O."/>
            <person name="Hibbett D.S."/>
            <person name="Nagy L.G."/>
        </authorList>
    </citation>
    <scope>NUCLEOTIDE SEQUENCE [LARGE SCALE GENOMIC DNA]</scope>
    <source>
        <strain evidence="8 9">CBS 166.37</strain>
    </source>
</reference>
<dbReference type="PROSITE" id="PS50064">
    <property type="entry name" value="ZF_PARP_2"/>
    <property type="match status" value="1"/>
</dbReference>
<feature type="compositionally biased region" description="Basic and acidic residues" evidence="6">
    <location>
        <begin position="134"/>
        <end position="148"/>
    </location>
</feature>
<evidence type="ECO:0000259" key="7">
    <source>
        <dbReference type="PROSITE" id="PS50064"/>
    </source>
</evidence>
<evidence type="ECO:0000256" key="6">
    <source>
        <dbReference type="SAM" id="MobiDB-lite"/>
    </source>
</evidence>
<keyword evidence="4" id="KW-0862">Zinc</keyword>
<keyword evidence="5" id="KW-0539">Nucleus</keyword>
<evidence type="ECO:0000313" key="8">
    <source>
        <dbReference type="EMBL" id="TFK41503.1"/>
    </source>
</evidence>
<evidence type="ECO:0000313" key="9">
    <source>
        <dbReference type="Proteomes" id="UP000308652"/>
    </source>
</evidence>
<dbReference type="SUPFAM" id="SSF57716">
    <property type="entry name" value="Glucocorticoid receptor-like (DNA-binding domain)"/>
    <property type="match status" value="1"/>
</dbReference>
<dbReference type="InterPro" id="IPR001510">
    <property type="entry name" value="Znf_PARP"/>
</dbReference>
<dbReference type="GO" id="GO:0005634">
    <property type="term" value="C:nucleus"/>
    <property type="evidence" value="ECO:0007669"/>
    <property type="project" value="UniProtKB-SubCell"/>
</dbReference>
<dbReference type="GO" id="GO:0008270">
    <property type="term" value="F:zinc ion binding"/>
    <property type="evidence" value="ECO:0007669"/>
    <property type="project" value="UniProtKB-KW"/>
</dbReference>
<sequence>MAEKPSGYRLEYATSARAKCKGPAPCKGTTIQKGEFRVGTLVDFRGNTSFAYRHWGCTTPKIFENMKKSFEDPSELDGYDDLKPEDQAKVKESWQQGHVAEGDIPASAKKDDGAAEGEEEEEKPKKKAKKTAAKKADESEGESAAEKPKKARASKAKVGLNLPYPTSCAN</sequence>
<keyword evidence="9" id="KW-1185">Reference proteome</keyword>
<evidence type="ECO:0000256" key="2">
    <source>
        <dbReference type="ARBA" id="ARBA00022723"/>
    </source>
</evidence>
<dbReference type="Gene3D" id="3.30.1740.10">
    <property type="entry name" value="Zinc finger, PARP-type"/>
    <property type="match status" value="1"/>
</dbReference>
<evidence type="ECO:0000256" key="5">
    <source>
        <dbReference type="ARBA" id="ARBA00023242"/>
    </source>
</evidence>
<feature type="region of interest" description="Disordered" evidence="6">
    <location>
        <begin position="73"/>
        <end position="170"/>
    </location>
</feature>
<evidence type="ECO:0000256" key="1">
    <source>
        <dbReference type="ARBA" id="ARBA00004123"/>
    </source>
</evidence>